<accession>A0A176S783</accession>
<evidence type="ECO:0000313" key="1">
    <source>
        <dbReference type="EMBL" id="OAD23971.1"/>
    </source>
</evidence>
<evidence type="ECO:0000313" key="2">
    <source>
        <dbReference type="Proteomes" id="UP000076962"/>
    </source>
</evidence>
<reference evidence="1 2" key="1">
    <citation type="submission" date="2016-05" db="EMBL/GenBank/DDBJ databases">
        <title>Single-cell genome of chain-forming Candidatus Thiomargarita nelsonii and comparison to other large sulfur-oxidizing bacteria.</title>
        <authorList>
            <person name="Winkel M."/>
            <person name="Salman V."/>
            <person name="Woyke T."/>
            <person name="Schulz-Vogt H."/>
            <person name="Richter M."/>
            <person name="Flood B."/>
            <person name="Bailey J."/>
            <person name="Amann R."/>
            <person name="Mussmann M."/>
        </authorList>
    </citation>
    <scope>NUCLEOTIDE SEQUENCE [LARGE SCALE GENOMIC DNA]</scope>
    <source>
        <strain evidence="1 2">THI036</strain>
    </source>
</reference>
<dbReference type="AlphaFoldDB" id="A0A176S783"/>
<comment type="caution">
    <text evidence="1">The sequence shown here is derived from an EMBL/GenBank/DDBJ whole genome shotgun (WGS) entry which is preliminary data.</text>
</comment>
<proteinExistence type="predicted"/>
<organism evidence="1 2">
    <name type="scientific">Candidatus Thiomargarita nelsonii</name>
    <dbReference type="NCBI Taxonomy" id="1003181"/>
    <lineage>
        <taxon>Bacteria</taxon>
        <taxon>Pseudomonadati</taxon>
        <taxon>Pseudomonadota</taxon>
        <taxon>Gammaproteobacteria</taxon>
        <taxon>Thiotrichales</taxon>
        <taxon>Thiotrichaceae</taxon>
        <taxon>Thiomargarita</taxon>
    </lineage>
</organism>
<protein>
    <submittedName>
        <fullName evidence="1">Uncharacterized protein</fullName>
    </submittedName>
</protein>
<gene>
    <name evidence="1" type="ORF">THIOM_000181</name>
</gene>
<keyword evidence="2" id="KW-1185">Reference proteome</keyword>
<dbReference type="EMBL" id="LUTY01000070">
    <property type="protein sequence ID" value="OAD23971.1"/>
    <property type="molecule type" value="Genomic_DNA"/>
</dbReference>
<sequence length="51" mass="6001">MVILKSRRSLIPFNWSISRVNCEKSRGCPICNWLINCVTILRPWFSICCRS</sequence>
<dbReference type="Proteomes" id="UP000076962">
    <property type="component" value="Unassembled WGS sequence"/>
</dbReference>
<name>A0A176S783_9GAMM</name>